<feature type="signal peptide" evidence="8">
    <location>
        <begin position="1"/>
        <end position="27"/>
    </location>
</feature>
<keyword evidence="3 7" id="KW-0812">Transmembrane</keyword>
<feature type="region of interest" description="Disordered" evidence="6">
    <location>
        <begin position="40"/>
        <end position="67"/>
    </location>
</feature>
<evidence type="ECO:0000256" key="7">
    <source>
        <dbReference type="SAM" id="Phobius"/>
    </source>
</evidence>
<dbReference type="Proteomes" id="UP000287394">
    <property type="component" value="Chromosome"/>
</dbReference>
<feature type="chain" id="PRO_5044229244" evidence="8">
    <location>
        <begin position="28"/>
        <end position="274"/>
    </location>
</feature>
<evidence type="ECO:0000256" key="3">
    <source>
        <dbReference type="ARBA" id="ARBA00022692"/>
    </source>
</evidence>
<evidence type="ECO:0000256" key="6">
    <source>
        <dbReference type="SAM" id="MobiDB-lite"/>
    </source>
</evidence>
<comment type="subcellular location">
    <subcellularLocation>
        <location evidence="1">Cell membrane</location>
    </subcellularLocation>
</comment>
<name>A0A402CQ24_9BACT</name>
<organism evidence="9 10">
    <name type="scientific">Capsulimonas corticalis</name>
    <dbReference type="NCBI Taxonomy" id="2219043"/>
    <lineage>
        <taxon>Bacteria</taxon>
        <taxon>Bacillati</taxon>
        <taxon>Armatimonadota</taxon>
        <taxon>Armatimonadia</taxon>
        <taxon>Capsulimonadales</taxon>
        <taxon>Capsulimonadaceae</taxon>
        <taxon>Capsulimonas</taxon>
    </lineage>
</organism>
<dbReference type="GO" id="GO:0016020">
    <property type="term" value="C:membrane"/>
    <property type="evidence" value="ECO:0007669"/>
    <property type="project" value="InterPro"/>
</dbReference>
<protein>
    <submittedName>
        <fullName evidence="9">Uncharacterized protein</fullName>
    </submittedName>
</protein>
<dbReference type="GO" id="GO:0044781">
    <property type="term" value="P:bacterial-type flagellum organization"/>
    <property type="evidence" value="ECO:0007669"/>
    <property type="project" value="InterPro"/>
</dbReference>
<evidence type="ECO:0000256" key="4">
    <source>
        <dbReference type="ARBA" id="ARBA00022989"/>
    </source>
</evidence>
<keyword evidence="2" id="KW-1003">Cell membrane</keyword>
<evidence type="ECO:0000256" key="1">
    <source>
        <dbReference type="ARBA" id="ARBA00004236"/>
    </source>
</evidence>
<dbReference type="InterPro" id="IPR022781">
    <property type="entry name" value="Flagellar_biosynth_FliO"/>
</dbReference>
<accession>A0A402CQ24</accession>
<evidence type="ECO:0000313" key="9">
    <source>
        <dbReference type="EMBL" id="BDI32763.1"/>
    </source>
</evidence>
<dbReference type="KEGG" id="ccot:CCAX7_48140"/>
<reference evidence="9 10" key="1">
    <citation type="journal article" date="2019" name="Int. J. Syst. Evol. Microbiol.">
        <title>Capsulimonas corticalis gen. nov., sp. nov., an aerobic capsulated bacterium, of a novel bacterial order, Capsulimonadales ord. nov., of the class Armatimonadia of the phylum Armatimonadetes.</title>
        <authorList>
            <person name="Li J."/>
            <person name="Kudo C."/>
            <person name="Tonouchi A."/>
        </authorList>
    </citation>
    <scope>NUCLEOTIDE SEQUENCE [LARGE SCALE GENOMIC DNA]</scope>
    <source>
        <strain evidence="9 10">AX-7</strain>
    </source>
</reference>
<feature type="compositionally biased region" description="Low complexity" evidence="6">
    <location>
        <begin position="40"/>
        <end position="63"/>
    </location>
</feature>
<evidence type="ECO:0000256" key="8">
    <source>
        <dbReference type="SAM" id="SignalP"/>
    </source>
</evidence>
<dbReference type="EMBL" id="AP025739">
    <property type="protein sequence ID" value="BDI32763.1"/>
    <property type="molecule type" value="Genomic_DNA"/>
</dbReference>
<keyword evidence="8" id="KW-0732">Signal</keyword>
<feature type="transmembrane region" description="Helical" evidence="7">
    <location>
        <begin position="95"/>
        <end position="116"/>
    </location>
</feature>
<proteinExistence type="predicted"/>
<dbReference type="AlphaFoldDB" id="A0A402CQ24"/>
<evidence type="ECO:0000256" key="5">
    <source>
        <dbReference type="ARBA" id="ARBA00023136"/>
    </source>
</evidence>
<sequence>MQLKRVCIRTALMGALALIATAPLLWAKTEAHHDRPAAPIHAAASASPPAAPAATAPAATADPKNIPDYGGRDSAAAASFEGAAGADAPNPLSQAWRAFEALVIVLALIFGGLYLLKHYGVLEGGAFTGKGGPGAAALRRMARQRIRNSRGSSSTSTPILGDGAIQLLGTQPLPGNPGACVHLLSIENRTFLIGATAQSVTLMSEWEETTDDGDADVTPGAFNEYLKRQGAVAPTPIEEDVVETSVSDANDRLREMLSRVRDEQLETSAGKTEL</sequence>
<keyword evidence="5 7" id="KW-0472">Membrane</keyword>
<dbReference type="Pfam" id="PF04347">
    <property type="entry name" value="FliO"/>
    <property type="match status" value="1"/>
</dbReference>
<dbReference type="RefSeq" id="WP_119319538.1">
    <property type="nucleotide sequence ID" value="NZ_AP025739.1"/>
</dbReference>
<keyword evidence="10" id="KW-1185">Reference proteome</keyword>
<evidence type="ECO:0000256" key="2">
    <source>
        <dbReference type="ARBA" id="ARBA00022475"/>
    </source>
</evidence>
<gene>
    <name evidence="9" type="ORF">CCAX7_48140</name>
</gene>
<evidence type="ECO:0000313" key="10">
    <source>
        <dbReference type="Proteomes" id="UP000287394"/>
    </source>
</evidence>
<keyword evidence="4 7" id="KW-1133">Transmembrane helix</keyword>